<organism evidence="11 12">
    <name type="scientific">Alicyclobacillus tolerans</name>
    <dbReference type="NCBI Taxonomy" id="90970"/>
    <lineage>
        <taxon>Bacteria</taxon>
        <taxon>Bacillati</taxon>
        <taxon>Bacillota</taxon>
        <taxon>Bacilli</taxon>
        <taxon>Bacillales</taxon>
        <taxon>Alicyclobacillaceae</taxon>
        <taxon>Alicyclobacillus</taxon>
    </lineage>
</organism>
<evidence type="ECO:0000259" key="8">
    <source>
        <dbReference type="PROSITE" id="PS50151"/>
    </source>
</evidence>
<accession>A0A1M6MGA7</accession>
<dbReference type="Gene3D" id="3.40.1440.10">
    <property type="entry name" value="GIY-YIG endonuclease"/>
    <property type="match status" value="1"/>
</dbReference>
<dbReference type="InterPro" id="IPR047296">
    <property type="entry name" value="GIY-YIG_UvrC_Cho"/>
</dbReference>
<feature type="domain" description="GIY-YIG" evidence="9">
    <location>
        <begin position="14"/>
        <end position="91"/>
    </location>
</feature>
<dbReference type="InterPro" id="IPR004791">
    <property type="entry name" value="UvrC"/>
</dbReference>
<keyword evidence="5 7" id="KW-0234">DNA repair</keyword>
<dbReference type="PANTHER" id="PTHR30562:SF1">
    <property type="entry name" value="UVRABC SYSTEM PROTEIN C"/>
    <property type="match status" value="1"/>
</dbReference>
<dbReference type="GO" id="GO:0009432">
    <property type="term" value="P:SOS response"/>
    <property type="evidence" value="ECO:0007669"/>
    <property type="project" value="UniProtKB-UniRule"/>
</dbReference>
<dbReference type="Gene3D" id="4.10.860.10">
    <property type="entry name" value="UVR domain"/>
    <property type="match status" value="1"/>
</dbReference>
<dbReference type="PANTHER" id="PTHR30562">
    <property type="entry name" value="UVRC/OXIDOREDUCTASE"/>
    <property type="match status" value="1"/>
</dbReference>
<dbReference type="PROSITE" id="PS50165">
    <property type="entry name" value="UVRC"/>
    <property type="match status" value="1"/>
</dbReference>
<dbReference type="InterPro" id="IPR050066">
    <property type="entry name" value="UvrABC_protein_C"/>
</dbReference>
<dbReference type="InterPro" id="IPR036876">
    <property type="entry name" value="UVR_dom_sf"/>
</dbReference>
<dbReference type="Gene3D" id="1.10.150.20">
    <property type="entry name" value="5' to 3' exonuclease, C-terminal subdomain"/>
    <property type="match status" value="1"/>
</dbReference>
<dbReference type="InterPro" id="IPR038476">
    <property type="entry name" value="UvrC_RNase_H_dom_sf"/>
</dbReference>
<comment type="subunit">
    <text evidence="7">Interacts with UvrB in an incision complex.</text>
</comment>
<evidence type="ECO:0000256" key="7">
    <source>
        <dbReference type="HAMAP-Rule" id="MF_00203"/>
    </source>
</evidence>
<dbReference type="Pfam" id="PF14520">
    <property type="entry name" value="HHH_5"/>
    <property type="match status" value="1"/>
</dbReference>
<dbReference type="GO" id="GO:0006289">
    <property type="term" value="P:nucleotide-excision repair"/>
    <property type="evidence" value="ECO:0007669"/>
    <property type="project" value="UniProtKB-UniRule"/>
</dbReference>
<dbReference type="FunFam" id="3.40.1440.10:FF:000001">
    <property type="entry name" value="UvrABC system protein C"/>
    <property type="match status" value="1"/>
</dbReference>
<sequence>MSQLIQDKLQLLPDKPGVYLMKDVRGQVIYVGKAKVLKNRVRSYFTGTHDAKTQLLVSNIVDFEYIVTDTVVEALVLECNLIKQYNPPYNIMLRDDKTYPYIKLTNEPHPKLEIVRRVHHDKAKYFGPYPNATAAQTTKKLLDRLYPLRKCKTLKKKVCLYYHIGQCLAPCELPVEPSQYQTIGKEITSFLSGGHKEVQADLQKKMEEAAEQLRFERARELRDLIQSIDKVMEEQKVTVTDRVDRDVFAFAADRGLLCVQVFYVRSGKLIERSVSIVRHYNQPEEDFMSFVEQFYFHGAKPPQEILLPDGVPDQTLAEWLHAKCLQPKRGLKRQLVDLARKNAEIALTEKLRLMERDMDRTLGAVQELGEVLAIPTPMRIEAFDNSNIQGTDPVAAMVVFIDGKPVRQEYRKYKIRTVQGPDDYESMREVVRRRYQRVLREQLPLPDLIVIDGGKGHLRAVLDVLENELDLELPVCGLAKNDRHKTSQLFFRDEDYPVELDRHSQAFYLLERIQEEVHRYAISFHRQVRSKTGLLSVLDSIPGIGPVRKKALLKHFGSVKAIREASLVDFREIGIGDHLARVILNHLQQKPPENEQTVNTNELQK</sequence>
<name>A0A1M6MGA7_9BACL</name>
<dbReference type="Pfam" id="PF01541">
    <property type="entry name" value="GIY-YIG"/>
    <property type="match status" value="1"/>
</dbReference>
<reference evidence="12" key="1">
    <citation type="submission" date="2016-11" db="EMBL/GenBank/DDBJ databases">
        <authorList>
            <person name="Varghese N."/>
            <person name="Submissions S."/>
        </authorList>
    </citation>
    <scope>NUCLEOTIDE SEQUENCE [LARGE SCALE GENOMIC DNA]</scope>
    <source>
        <strain evidence="12">USBA-503</strain>
    </source>
</reference>
<dbReference type="SUPFAM" id="SSF46600">
    <property type="entry name" value="C-terminal UvrC-binding domain of UvrB"/>
    <property type="match status" value="1"/>
</dbReference>
<evidence type="ECO:0000256" key="1">
    <source>
        <dbReference type="ARBA" id="ARBA00022490"/>
    </source>
</evidence>
<dbReference type="InterPro" id="IPR001162">
    <property type="entry name" value="UvrC_RNase_H_dom"/>
</dbReference>
<gene>
    <name evidence="7" type="primary">uvrC</name>
    <name evidence="11" type="ORF">SAMN05443507_10448</name>
</gene>
<evidence type="ECO:0000313" key="12">
    <source>
        <dbReference type="Proteomes" id="UP000184016"/>
    </source>
</evidence>
<dbReference type="FunFam" id="3.30.420.340:FF:000002">
    <property type="entry name" value="UvrABC system protein C"/>
    <property type="match status" value="1"/>
</dbReference>
<evidence type="ECO:0000256" key="4">
    <source>
        <dbReference type="ARBA" id="ARBA00022881"/>
    </source>
</evidence>
<feature type="domain" description="UvrC family homology region profile" evidence="10">
    <location>
        <begin position="247"/>
        <end position="465"/>
    </location>
</feature>
<dbReference type="InterPro" id="IPR001943">
    <property type="entry name" value="UVR_dom"/>
</dbReference>
<dbReference type="PROSITE" id="PS50164">
    <property type="entry name" value="GIY_YIG"/>
    <property type="match status" value="1"/>
</dbReference>
<evidence type="ECO:0000256" key="2">
    <source>
        <dbReference type="ARBA" id="ARBA00022763"/>
    </source>
</evidence>
<evidence type="ECO:0000256" key="6">
    <source>
        <dbReference type="ARBA" id="ARBA00023236"/>
    </source>
</evidence>
<proteinExistence type="inferred from homology"/>
<protein>
    <recommendedName>
        <fullName evidence="7">UvrABC system protein C</fullName>
        <shortName evidence="7">Protein UvrC</shortName>
    </recommendedName>
    <alternativeName>
        <fullName evidence="7">Excinuclease ABC subunit C</fullName>
    </alternativeName>
</protein>
<dbReference type="AlphaFoldDB" id="A0A1M6MGA7"/>
<evidence type="ECO:0000256" key="3">
    <source>
        <dbReference type="ARBA" id="ARBA00022769"/>
    </source>
</evidence>
<dbReference type="SUPFAM" id="SSF82771">
    <property type="entry name" value="GIY-YIG endonuclease"/>
    <property type="match status" value="1"/>
</dbReference>
<keyword evidence="4 7" id="KW-0267">Excision nuclease</keyword>
<evidence type="ECO:0000256" key="5">
    <source>
        <dbReference type="ARBA" id="ARBA00023204"/>
    </source>
</evidence>
<dbReference type="PROSITE" id="PS50151">
    <property type="entry name" value="UVR"/>
    <property type="match status" value="1"/>
</dbReference>
<dbReference type="Pfam" id="PF02151">
    <property type="entry name" value="UVR"/>
    <property type="match status" value="1"/>
</dbReference>
<keyword evidence="1 7" id="KW-0963">Cytoplasm</keyword>
<dbReference type="STRING" id="1830138.SAMN05443507_10448"/>
<dbReference type="InterPro" id="IPR035901">
    <property type="entry name" value="GIY-YIG_endonuc_sf"/>
</dbReference>
<keyword evidence="12" id="KW-1185">Reference proteome</keyword>
<dbReference type="OrthoDB" id="9804933at2"/>
<dbReference type="Proteomes" id="UP000184016">
    <property type="component" value="Unassembled WGS sequence"/>
</dbReference>
<dbReference type="EMBL" id="FRAF01000004">
    <property type="protein sequence ID" value="SHJ82484.1"/>
    <property type="molecule type" value="Genomic_DNA"/>
</dbReference>
<dbReference type="SUPFAM" id="SSF47781">
    <property type="entry name" value="RuvA domain 2-like"/>
    <property type="match status" value="1"/>
</dbReference>
<evidence type="ECO:0000259" key="9">
    <source>
        <dbReference type="PROSITE" id="PS50164"/>
    </source>
</evidence>
<dbReference type="RefSeq" id="WP_072873133.1">
    <property type="nucleotide sequence ID" value="NZ_FRAF01000004.1"/>
</dbReference>
<dbReference type="GO" id="GO:0009381">
    <property type="term" value="F:excinuclease ABC activity"/>
    <property type="evidence" value="ECO:0007669"/>
    <property type="project" value="UniProtKB-UniRule"/>
</dbReference>
<dbReference type="HAMAP" id="MF_00203">
    <property type="entry name" value="UvrC"/>
    <property type="match status" value="1"/>
</dbReference>
<dbReference type="Gene3D" id="3.30.420.340">
    <property type="entry name" value="UvrC, RNAse H endonuclease domain"/>
    <property type="match status" value="1"/>
</dbReference>
<dbReference type="CDD" id="cd10434">
    <property type="entry name" value="GIY-YIG_UvrC_Cho"/>
    <property type="match status" value="1"/>
</dbReference>
<dbReference type="InterPro" id="IPR000305">
    <property type="entry name" value="GIY-YIG_endonuc"/>
</dbReference>
<keyword evidence="2 7" id="KW-0227">DNA damage</keyword>
<dbReference type="GO" id="GO:0005737">
    <property type="term" value="C:cytoplasm"/>
    <property type="evidence" value="ECO:0007669"/>
    <property type="project" value="UniProtKB-SubCell"/>
</dbReference>
<dbReference type="SMART" id="SM00465">
    <property type="entry name" value="GIYc"/>
    <property type="match status" value="1"/>
</dbReference>
<comment type="function">
    <text evidence="7">The UvrABC repair system catalyzes the recognition and processing of DNA lesions. UvrC both incises the 5' and 3' sides of the lesion. The N-terminal half is responsible for the 3' incision and the C-terminal half is responsible for the 5' incision.</text>
</comment>
<comment type="subcellular location">
    <subcellularLocation>
        <location evidence="7">Cytoplasm</location>
    </subcellularLocation>
</comment>
<evidence type="ECO:0000259" key="10">
    <source>
        <dbReference type="PROSITE" id="PS50165"/>
    </source>
</evidence>
<evidence type="ECO:0000313" key="11">
    <source>
        <dbReference type="EMBL" id="SHJ82484.1"/>
    </source>
</evidence>
<dbReference type="Pfam" id="PF22920">
    <property type="entry name" value="UvrC_RNaseH"/>
    <property type="match status" value="1"/>
</dbReference>
<comment type="similarity">
    <text evidence="7">Belongs to the UvrC family.</text>
</comment>
<dbReference type="GO" id="GO:0009380">
    <property type="term" value="C:excinuclease repair complex"/>
    <property type="evidence" value="ECO:0007669"/>
    <property type="project" value="InterPro"/>
</dbReference>
<feature type="domain" description="UVR" evidence="8">
    <location>
        <begin position="196"/>
        <end position="231"/>
    </location>
</feature>
<keyword evidence="6 7" id="KW-0742">SOS response</keyword>
<dbReference type="GO" id="GO:0003677">
    <property type="term" value="F:DNA binding"/>
    <property type="evidence" value="ECO:0007669"/>
    <property type="project" value="UniProtKB-UniRule"/>
</dbReference>
<dbReference type="Pfam" id="PF08459">
    <property type="entry name" value="UvrC_RNaseH_dom"/>
    <property type="match status" value="1"/>
</dbReference>
<dbReference type="InterPro" id="IPR010994">
    <property type="entry name" value="RuvA_2-like"/>
</dbReference>
<keyword evidence="3 7" id="KW-0228">DNA excision</keyword>
<dbReference type="NCBIfam" id="NF001824">
    <property type="entry name" value="PRK00558.1-5"/>
    <property type="match status" value="1"/>
</dbReference>
<dbReference type="NCBIfam" id="TIGR00194">
    <property type="entry name" value="uvrC"/>
    <property type="match status" value="1"/>
</dbReference>